<dbReference type="Pfam" id="PF13489">
    <property type="entry name" value="Methyltransf_23"/>
    <property type="match status" value="1"/>
</dbReference>
<reference evidence="2" key="2">
    <citation type="submission" date="2020-09" db="EMBL/GenBank/DDBJ databases">
        <title>Reference genome assembly for Australian Ascochyta lentis isolate Al4.</title>
        <authorList>
            <person name="Lee R.C."/>
            <person name="Farfan-Caceres L.M."/>
            <person name="Debler J.W."/>
            <person name="Williams A.H."/>
            <person name="Henares B.M."/>
        </authorList>
    </citation>
    <scope>NUCLEOTIDE SEQUENCE</scope>
    <source>
        <strain evidence="2">Al4</strain>
    </source>
</reference>
<evidence type="ECO:0008006" key="4">
    <source>
        <dbReference type="Google" id="ProtNLM"/>
    </source>
</evidence>
<dbReference type="InterPro" id="IPR029063">
    <property type="entry name" value="SAM-dependent_MTases_sf"/>
</dbReference>
<sequence>MKRLTADRKVLKFRKGAVREEEEGGDEEKRGEMVGEMDTDMDTEMDMERSVEALPAGIDVDSEYDNYIESTDNDLDRQSFYASTGGFSLASRITSYRYENGRRYHAYRDGTYYAPNDEAYSNYETIVHHLWLLTLHDQLFLAPLTTPRRVLDIGTGTGLWAMDMADYFPSAEITATDLSPIQPANLPPNLTFEIDDANSTFTYPDSHFDYIHIRGLTGCIKSWPTLYASCLNALTPGGWIEHLEFSVETSASKTSTAYSDQILTAFSQSVLNVGAHKTHMSFDVIHSMYSDIKAAGFAEVRTQSFVWPIGPWPKDAHLKDLGRWGERNWCDGIEGWVMALYTRLLGWTYDEVKAFVRDFQGVIKDRRGRYWQEVRVVYARKAFEGEVVEGQGVDASS</sequence>
<protein>
    <recommendedName>
        <fullName evidence="4">S-adenosyl-L-methionine-dependent methyltransferase</fullName>
    </recommendedName>
</protein>
<evidence type="ECO:0000313" key="3">
    <source>
        <dbReference type="Proteomes" id="UP000651452"/>
    </source>
</evidence>
<dbReference type="Proteomes" id="UP000651452">
    <property type="component" value="Unassembled WGS sequence"/>
</dbReference>
<dbReference type="AlphaFoldDB" id="A0A8H7MDG3"/>
<dbReference type="OrthoDB" id="2013972at2759"/>
<proteinExistence type="predicted"/>
<comment type="caution">
    <text evidence="2">The sequence shown here is derived from an EMBL/GenBank/DDBJ whole genome shotgun (WGS) entry which is preliminary data.</text>
</comment>
<dbReference type="SUPFAM" id="SSF53335">
    <property type="entry name" value="S-adenosyl-L-methionine-dependent methyltransferases"/>
    <property type="match status" value="1"/>
</dbReference>
<gene>
    <name evidence="2" type="ORF">EKO04_011308</name>
</gene>
<keyword evidence="3" id="KW-1185">Reference proteome</keyword>
<name>A0A8H7MDG3_9PLEO</name>
<evidence type="ECO:0000313" key="2">
    <source>
        <dbReference type="EMBL" id="KAF9690730.1"/>
    </source>
</evidence>
<dbReference type="CDD" id="cd02440">
    <property type="entry name" value="AdoMet_MTases"/>
    <property type="match status" value="1"/>
</dbReference>
<dbReference type="PANTHER" id="PTHR43591">
    <property type="entry name" value="METHYLTRANSFERASE"/>
    <property type="match status" value="1"/>
</dbReference>
<reference evidence="2" key="1">
    <citation type="submission" date="2018-12" db="EMBL/GenBank/DDBJ databases">
        <authorList>
            <person name="Syme R.A."/>
            <person name="Farfan-Caceres L."/>
            <person name="Lichtenzveig J."/>
        </authorList>
    </citation>
    <scope>NUCLEOTIDE SEQUENCE</scope>
    <source>
        <strain evidence="2">Al4</strain>
    </source>
</reference>
<dbReference type="EMBL" id="RZGK01000023">
    <property type="protein sequence ID" value="KAF9690730.1"/>
    <property type="molecule type" value="Genomic_DNA"/>
</dbReference>
<dbReference type="GO" id="GO:0008168">
    <property type="term" value="F:methyltransferase activity"/>
    <property type="evidence" value="ECO:0007669"/>
    <property type="project" value="TreeGrafter"/>
</dbReference>
<accession>A0A8H7MDG3</accession>
<evidence type="ECO:0000256" key="1">
    <source>
        <dbReference type="SAM" id="MobiDB-lite"/>
    </source>
</evidence>
<feature type="region of interest" description="Disordered" evidence="1">
    <location>
        <begin position="15"/>
        <end position="37"/>
    </location>
</feature>
<organism evidence="2 3">
    <name type="scientific">Ascochyta lentis</name>
    <dbReference type="NCBI Taxonomy" id="205686"/>
    <lineage>
        <taxon>Eukaryota</taxon>
        <taxon>Fungi</taxon>
        <taxon>Dikarya</taxon>
        <taxon>Ascomycota</taxon>
        <taxon>Pezizomycotina</taxon>
        <taxon>Dothideomycetes</taxon>
        <taxon>Pleosporomycetidae</taxon>
        <taxon>Pleosporales</taxon>
        <taxon>Pleosporineae</taxon>
        <taxon>Didymellaceae</taxon>
        <taxon>Ascochyta</taxon>
    </lineage>
</organism>
<dbReference type="PANTHER" id="PTHR43591:SF105">
    <property type="entry name" value="METHYLTRANSFERASE DOMAIN-CONTAINING PROTEIN-RELATED"/>
    <property type="match status" value="1"/>
</dbReference>
<dbReference type="Gene3D" id="3.40.50.150">
    <property type="entry name" value="Vaccinia Virus protein VP39"/>
    <property type="match status" value="1"/>
</dbReference>